<name>A0A9Q3Q4I0_9BASI</name>
<sequence length="140" mass="15832">MVPKVSREDKKPERPVLQLNKCGSIPYLANTCIKNTKIKEVQVIEEAQCAEDKEESDQDSSFSEDTAVEDYSIEKITAFLELTEVHTHSPQYSQDFYCLIVSLHACTGLPATLSPTPISLFLQSLGPNLKSKVKFYHFKY</sequence>
<dbReference type="Proteomes" id="UP000765509">
    <property type="component" value="Unassembled WGS sequence"/>
</dbReference>
<evidence type="ECO:0000313" key="2">
    <source>
        <dbReference type="Proteomes" id="UP000765509"/>
    </source>
</evidence>
<organism evidence="1 2">
    <name type="scientific">Austropuccinia psidii MF-1</name>
    <dbReference type="NCBI Taxonomy" id="1389203"/>
    <lineage>
        <taxon>Eukaryota</taxon>
        <taxon>Fungi</taxon>
        <taxon>Dikarya</taxon>
        <taxon>Basidiomycota</taxon>
        <taxon>Pucciniomycotina</taxon>
        <taxon>Pucciniomycetes</taxon>
        <taxon>Pucciniales</taxon>
        <taxon>Sphaerophragmiaceae</taxon>
        <taxon>Austropuccinia</taxon>
    </lineage>
</organism>
<keyword evidence="2" id="KW-1185">Reference proteome</keyword>
<gene>
    <name evidence="1" type="ORF">O181_122532</name>
</gene>
<dbReference type="EMBL" id="AVOT02113518">
    <property type="protein sequence ID" value="MBW0582817.1"/>
    <property type="molecule type" value="Genomic_DNA"/>
</dbReference>
<accession>A0A9Q3Q4I0</accession>
<comment type="caution">
    <text evidence="1">The sequence shown here is derived from an EMBL/GenBank/DDBJ whole genome shotgun (WGS) entry which is preliminary data.</text>
</comment>
<proteinExistence type="predicted"/>
<reference evidence="1" key="1">
    <citation type="submission" date="2021-03" db="EMBL/GenBank/DDBJ databases">
        <title>Draft genome sequence of rust myrtle Austropuccinia psidii MF-1, a brazilian biotype.</title>
        <authorList>
            <person name="Quecine M.C."/>
            <person name="Pachon D.M.R."/>
            <person name="Bonatelli M.L."/>
            <person name="Correr F.H."/>
            <person name="Franceschini L.M."/>
            <person name="Leite T.F."/>
            <person name="Margarido G.R.A."/>
            <person name="Almeida C.A."/>
            <person name="Ferrarezi J.A."/>
            <person name="Labate C.A."/>
        </authorList>
    </citation>
    <scope>NUCLEOTIDE SEQUENCE</scope>
    <source>
        <strain evidence="1">MF-1</strain>
    </source>
</reference>
<dbReference type="AlphaFoldDB" id="A0A9Q3Q4I0"/>
<evidence type="ECO:0000313" key="1">
    <source>
        <dbReference type="EMBL" id="MBW0582817.1"/>
    </source>
</evidence>
<protein>
    <submittedName>
        <fullName evidence="1">Uncharacterized protein</fullName>
    </submittedName>
</protein>